<dbReference type="EMBL" id="UPHP01000080">
    <property type="protein sequence ID" value="VBA39822.1"/>
    <property type="molecule type" value="Genomic_DNA"/>
</dbReference>
<gene>
    <name evidence="2" type="ORF">LAUMK136_03191</name>
</gene>
<sequence>MEPARLPVALSCAGSVDASAIGWRPGARGIRRSARRDRSIRQRRRSSIQARPVPVDRFVGDMTGSPNLGYNLRRADMPASKSSKSSKSQKALRPSARGPFRWCRGSQALNSVMNSKLVRQATPAGRVESDNVGPEADSRNTHRRPLVAGVSACSRCPRSGACRHCCPFRGTAGAGRIDAISRHRRTSHHRCRLNRMGVRMGIAAGPALGCMVSELTS</sequence>
<organism evidence="2 3">
    <name type="scientific">Mycobacterium attenuatum</name>
    <dbReference type="NCBI Taxonomy" id="2341086"/>
    <lineage>
        <taxon>Bacteria</taxon>
        <taxon>Bacillati</taxon>
        <taxon>Actinomycetota</taxon>
        <taxon>Actinomycetes</taxon>
        <taxon>Mycobacteriales</taxon>
        <taxon>Mycobacteriaceae</taxon>
        <taxon>Mycobacterium</taxon>
    </lineage>
</organism>
<protein>
    <submittedName>
        <fullName evidence="2">Uncharacterized protein</fullName>
    </submittedName>
</protein>
<evidence type="ECO:0000313" key="3">
    <source>
        <dbReference type="Proteomes" id="UP000273307"/>
    </source>
</evidence>
<feature type="region of interest" description="Disordered" evidence="1">
    <location>
        <begin position="121"/>
        <end position="141"/>
    </location>
</feature>
<proteinExistence type="predicted"/>
<name>A0A498Q5J1_9MYCO</name>
<reference evidence="2 3" key="1">
    <citation type="submission" date="2018-09" db="EMBL/GenBank/DDBJ databases">
        <authorList>
            <person name="Tagini F."/>
        </authorList>
    </citation>
    <scope>NUCLEOTIDE SEQUENCE [LARGE SCALE GENOMIC DNA]</scope>
    <source>
        <strain evidence="2 3">MK136</strain>
    </source>
</reference>
<accession>A0A498Q5J1</accession>
<dbReference type="AlphaFoldDB" id="A0A498Q5J1"/>
<evidence type="ECO:0000256" key="1">
    <source>
        <dbReference type="SAM" id="MobiDB-lite"/>
    </source>
</evidence>
<evidence type="ECO:0000313" key="2">
    <source>
        <dbReference type="EMBL" id="VBA39822.1"/>
    </source>
</evidence>
<dbReference type="Proteomes" id="UP000273307">
    <property type="component" value="Unassembled WGS sequence"/>
</dbReference>
<feature type="region of interest" description="Disordered" evidence="1">
    <location>
        <begin position="30"/>
        <end position="99"/>
    </location>
</feature>
<keyword evidence="3" id="KW-1185">Reference proteome</keyword>